<dbReference type="FunFam" id="3.30.230.10:FF:000008">
    <property type="entry name" value="DNA topoisomerase 2"/>
    <property type="match status" value="1"/>
</dbReference>
<evidence type="ECO:0000256" key="3">
    <source>
        <dbReference type="ARBA" id="ARBA00001946"/>
    </source>
</evidence>
<evidence type="ECO:0000256" key="1">
    <source>
        <dbReference type="ARBA" id="ARBA00000185"/>
    </source>
</evidence>
<dbReference type="SUPFAM" id="SSF54211">
    <property type="entry name" value="Ribosomal protein S5 domain 2-like"/>
    <property type="match status" value="1"/>
</dbReference>
<dbReference type="Pfam" id="PF00204">
    <property type="entry name" value="DNA_gyraseB"/>
    <property type="match status" value="1"/>
</dbReference>
<evidence type="ECO:0000256" key="12">
    <source>
        <dbReference type="ARBA" id="ARBA00023125"/>
    </source>
</evidence>
<dbReference type="InterPro" id="IPR013758">
    <property type="entry name" value="Topo_IIA_A/C_ab"/>
</dbReference>
<keyword evidence="20" id="KW-1185">Reference proteome</keyword>
<dbReference type="EMBL" id="MU856852">
    <property type="protein sequence ID" value="KAK4157351.1"/>
    <property type="molecule type" value="Genomic_DNA"/>
</dbReference>
<keyword evidence="12 14" id="KW-0238">DNA-binding</keyword>
<dbReference type="Gene3D" id="3.90.199.10">
    <property type="entry name" value="Topoisomerase II, domain 5"/>
    <property type="match status" value="1"/>
</dbReference>
<dbReference type="Gene3D" id="1.10.268.10">
    <property type="entry name" value="Topoisomerase, domain 3"/>
    <property type="match status" value="1"/>
</dbReference>
<dbReference type="GO" id="GO:0046872">
    <property type="term" value="F:metal ion binding"/>
    <property type="evidence" value="ECO:0007669"/>
    <property type="project" value="UniProtKB-KW"/>
</dbReference>
<feature type="compositionally biased region" description="Basic and acidic residues" evidence="16">
    <location>
        <begin position="1180"/>
        <end position="1192"/>
    </location>
</feature>
<comment type="cofactor">
    <cofactor evidence="2">
        <name>Ca(2+)</name>
        <dbReference type="ChEBI" id="CHEBI:29108"/>
    </cofactor>
</comment>
<dbReference type="CDD" id="cd16930">
    <property type="entry name" value="HATPase_TopII-like"/>
    <property type="match status" value="1"/>
</dbReference>
<dbReference type="GO" id="GO:0000819">
    <property type="term" value="P:sister chromatid segregation"/>
    <property type="evidence" value="ECO:0007669"/>
    <property type="project" value="TreeGrafter"/>
</dbReference>
<evidence type="ECO:0000313" key="20">
    <source>
        <dbReference type="Proteomes" id="UP001302745"/>
    </source>
</evidence>
<dbReference type="FunFam" id="3.30.1360.40:FF:000003">
    <property type="entry name" value="DNA topoisomerase 2"/>
    <property type="match status" value="1"/>
</dbReference>
<gene>
    <name evidence="19" type="ORF">C8A00DRAFT_11819</name>
</gene>
<evidence type="ECO:0000313" key="19">
    <source>
        <dbReference type="EMBL" id="KAK4157351.1"/>
    </source>
</evidence>
<feature type="compositionally biased region" description="Low complexity" evidence="16">
    <location>
        <begin position="32"/>
        <end position="41"/>
    </location>
</feature>
<feature type="compositionally biased region" description="Basic residues" evidence="16">
    <location>
        <begin position="1644"/>
        <end position="1654"/>
    </location>
</feature>
<dbReference type="CDD" id="cd00187">
    <property type="entry name" value="TOP4c"/>
    <property type="match status" value="1"/>
</dbReference>
<dbReference type="Pfam" id="PF16898">
    <property type="entry name" value="TOPRIM_C"/>
    <property type="match status" value="1"/>
</dbReference>
<keyword evidence="9 15" id="KW-0067">ATP-binding</keyword>
<dbReference type="InterPro" id="IPR013506">
    <property type="entry name" value="Topo_IIA_bsu_dom2"/>
</dbReference>
<dbReference type="FunFam" id="3.90.199.10:FF:000002">
    <property type="entry name" value="DNA topoisomerase 2"/>
    <property type="match status" value="1"/>
</dbReference>
<evidence type="ECO:0000256" key="7">
    <source>
        <dbReference type="ARBA" id="ARBA00022723"/>
    </source>
</evidence>
<dbReference type="SMART" id="SM00434">
    <property type="entry name" value="TOP4c"/>
    <property type="match status" value="1"/>
</dbReference>
<dbReference type="Proteomes" id="UP001302745">
    <property type="component" value="Unassembled WGS sequence"/>
</dbReference>
<dbReference type="FunFam" id="3.40.50.670:FF:000001">
    <property type="entry name" value="DNA topoisomerase 2"/>
    <property type="match status" value="2"/>
</dbReference>
<evidence type="ECO:0000256" key="11">
    <source>
        <dbReference type="ARBA" id="ARBA00023029"/>
    </source>
</evidence>
<feature type="region of interest" description="Disordered" evidence="16">
    <location>
        <begin position="1489"/>
        <end position="1734"/>
    </location>
</feature>
<protein>
    <recommendedName>
        <fullName evidence="6 15">DNA topoisomerase 2</fullName>
        <ecNumber evidence="5 15">5.6.2.2</ecNumber>
    </recommendedName>
</protein>
<dbReference type="PANTHER" id="PTHR10169">
    <property type="entry name" value="DNA TOPOISOMERASE/GYRASE"/>
    <property type="match status" value="1"/>
</dbReference>
<feature type="compositionally biased region" description="Basic and acidic residues" evidence="16">
    <location>
        <begin position="1399"/>
        <end position="1422"/>
    </location>
</feature>
<evidence type="ECO:0000256" key="10">
    <source>
        <dbReference type="ARBA" id="ARBA00022842"/>
    </source>
</evidence>
<dbReference type="Pfam" id="PF01751">
    <property type="entry name" value="Toprim"/>
    <property type="match status" value="1"/>
</dbReference>
<feature type="region of interest" description="Disordered" evidence="16">
    <location>
        <begin position="1180"/>
        <end position="1208"/>
    </location>
</feature>
<dbReference type="InterPro" id="IPR031660">
    <property type="entry name" value="TOPRIM_C"/>
</dbReference>
<accession>A0AAN6VWB6</accession>
<evidence type="ECO:0000256" key="4">
    <source>
        <dbReference type="ARBA" id="ARBA00011080"/>
    </source>
</evidence>
<dbReference type="InterPro" id="IPR018522">
    <property type="entry name" value="TopoIIA_CS"/>
</dbReference>
<evidence type="ECO:0000256" key="16">
    <source>
        <dbReference type="SAM" id="MobiDB-lite"/>
    </source>
</evidence>
<evidence type="ECO:0000256" key="13">
    <source>
        <dbReference type="ARBA" id="ARBA00023235"/>
    </source>
</evidence>
<dbReference type="Pfam" id="PF00521">
    <property type="entry name" value="DNA_topoisoIV"/>
    <property type="match status" value="1"/>
</dbReference>
<feature type="region of interest" description="Disordered" evidence="16">
    <location>
        <begin position="1"/>
        <end position="112"/>
    </location>
</feature>
<dbReference type="InterPro" id="IPR001154">
    <property type="entry name" value="TopoII_euk"/>
</dbReference>
<dbReference type="GO" id="GO:0003918">
    <property type="term" value="F:DNA topoisomerase type II (double strand cut, ATP-hydrolyzing) activity"/>
    <property type="evidence" value="ECO:0007669"/>
    <property type="project" value="UniProtKB-UniRule"/>
</dbReference>
<feature type="compositionally biased region" description="Acidic residues" evidence="16">
    <location>
        <begin position="1193"/>
        <end position="1205"/>
    </location>
</feature>
<feature type="compositionally biased region" description="Low complexity" evidence="16">
    <location>
        <begin position="1684"/>
        <end position="1693"/>
    </location>
</feature>
<dbReference type="PRINTS" id="PR01158">
    <property type="entry name" value="TOPISMRASEII"/>
</dbReference>
<reference evidence="19" key="1">
    <citation type="journal article" date="2023" name="Mol. Phylogenet. Evol.">
        <title>Genome-scale phylogeny and comparative genomics of the fungal order Sordariales.</title>
        <authorList>
            <person name="Hensen N."/>
            <person name="Bonometti L."/>
            <person name="Westerberg I."/>
            <person name="Brannstrom I.O."/>
            <person name="Guillou S."/>
            <person name="Cros-Aarteil S."/>
            <person name="Calhoun S."/>
            <person name="Haridas S."/>
            <person name="Kuo A."/>
            <person name="Mondo S."/>
            <person name="Pangilinan J."/>
            <person name="Riley R."/>
            <person name="LaButti K."/>
            <person name="Andreopoulos B."/>
            <person name="Lipzen A."/>
            <person name="Chen C."/>
            <person name="Yan M."/>
            <person name="Daum C."/>
            <person name="Ng V."/>
            <person name="Clum A."/>
            <person name="Steindorff A."/>
            <person name="Ohm R.A."/>
            <person name="Martin F."/>
            <person name="Silar P."/>
            <person name="Natvig D.O."/>
            <person name="Lalanne C."/>
            <person name="Gautier V."/>
            <person name="Ament-Velasquez S.L."/>
            <person name="Kruys A."/>
            <person name="Hutchinson M.I."/>
            <person name="Powell A.J."/>
            <person name="Barry K."/>
            <person name="Miller A.N."/>
            <person name="Grigoriev I.V."/>
            <person name="Debuchy R."/>
            <person name="Gladieux P."/>
            <person name="Hiltunen Thoren M."/>
            <person name="Johannesson H."/>
        </authorList>
    </citation>
    <scope>NUCLEOTIDE SEQUENCE</scope>
    <source>
        <strain evidence="19">CBS 538.74</strain>
    </source>
</reference>
<feature type="compositionally biased region" description="Acidic residues" evidence="16">
    <location>
        <begin position="1554"/>
        <end position="1564"/>
    </location>
</feature>
<keyword evidence="7" id="KW-0479">Metal-binding</keyword>
<comment type="catalytic activity">
    <reaction evidence="1 14 15">
        <text>ATP-dependent breakage, passage and rejoining of double-stranded DNA.</text>
        <dbReference type="EC" id="5.6.2.2"/>
    </reaction>
</comment>
<dbReference type="Gene3D" id="3.30.1490.30">
    <property type="match status" value="1"/>
</dbReference>
<evidence type="ECO:0000256" key="14">
    <source>
        <dbReference type="PROSITE-ProRule" id="PRU01384"/>
    </source>
</evidence>
<feature type="compositionally biased region" description="Acidic residues" evidence="16">
    <location>
        <begin position="1725"/>
        <end position="1734"/>
    </location>
</feature>
<dbReference type="InterPro" id="IPR013759">
    <property type="entry name" value="Topo_IIA_B_C"/>
</dbReference>
<feature type="compositionally biased region" description="Acidic residues" evidence="16">
    <location>
        <begin position="1436"/>
        <end position="1445"/>
    </location>
</feature>
<evidence type="ECO:0000256" key="15">
    <source>
        <dbReference type="RuleBase" id="RU362094"/>
    </source>
</evidence>
<dbReference type="PROSITE" id="PS00177">
    <property type="entry name" value="TOPOISOMERASE_II"/>
    <property type="match status" value="1"/>
</dbReference>
<dbReference type="PRINTS" id="PR00418">
    <property type="entry name" value="TPI2FAMILY"/>
</dbReference>
<comment type="function">
    <text evidence="15">Control of topological states of DNA by transient breakage and subsequent rejoining of DNA strands. Topoisomerase II makes double-strand breaks.</text>
</comment>
<dbReference type="EC" id="5.6.2.2" evidence="5 15"/>
<dbReference type="CDD" id="cd03481">
    <property type="entry name" value="TopoIIA_Trans_ScTopoIIA"/>
    <property type="match status" value="1"/>
</dbReference>
<dbReference type="InterPro" id="IPR013757">
    <property type="entry name" value="Topo_IIA_A_a_sf"/>
</dbReference>
<evidence type="ECO:0000259" key="18">
    <source>
        <dbReference type="PROSITE" id="PS52040"/>
    </source>
</evidence>
<feature type="compositionally biased region" description="Basic and acidic residues" evidence="16">
    <location>
        <begin position="1298"/>
        <end position="1324"/>
    </location>
</feature>
<dbReference type="InterPro" id="IPR003594">
    <property type="entry name" value="HATPase_dom"/>
</dbReference>
<dbReference type="PANTHER" id="PTHR10169:SF38">
    <property type="entry name" value="DNA TOPOISOMERASE 2"/>
    <property type="match status" value="1"/>
</dbReference>
<dbReference type="Gene3D" id="3.30.230.10">
    <property type="match status" value="1"/>
</dbReference>
<keyword evidence="11 14" id="KW-0799">Topoisomerase</keyword>
<name>A0AAN6VWB6_9PEZI</name>
<evidence type="ECO:0000256" key="6">
    <source>
        <dbReference type="ARBA" id="ARBA00019635"/>
    </source>
</evidence>
<keyword evidence="8 15" id="KW-0547">Nucleotide-binding</keyword>
<comment type="subunit">
    <text evidence="15">Homodimer.</text>
</comment>
<dbReference type="InterPro" id="IPR001241">
    <property type="entry name" value="Topo_IIA"/>
</dbReference>
<comment type="cofactor">
    <cofactor evidence="3">
        <name>Mg(2+)</name>
        <dbReference type="ChEBI" id="CHEBI:18420"/>
    </cofactor>
</comment>
<dbReference type="InterPro" id="IPR013760">
    <property type="entry name" value="Topo_IIA-like_dom_sf"/>
</dbReference>
<comment type="caution">
    <text evidence="19">The sequence shown here is derived from an EMBL/GenBank/DDBJ whole genome shotgun (WGS) entry which is preliminary data.</text>
</comment>
<evidence type="ECO:0000256" key="9">
    <source>
        <dbReference type="ARBA" id="ARBA00022840"/>
    </source>
</evidence>
<keyword evidence="10" id="KW-0460">Magnesium</keyword>
<dbReference type="InterPro" id="IPR006171">
    <property type="entry name" value="TOPRIM_dom"/>
</dbReference>
<sequence length="1734" mass="193615">MDSDAESVFGDYQDESDGYSPEAKPKAKAAPKKTVTAKPAKMIQTTITGGKAASKKRPKTESDAEDPTPPKKQKKALAKKPSPKPLAEIENDSMVIDNDDDEPVAKGAAKSNKTATETYQKLTQLEHIIKRPDTYIGSVERTDQKMWVYNKAEKLMENRTVGFVPGLYKIFDEILVNAADNSQRDSSMTSLKVTVDRASGEISVENNGKGIPIEMHEKEKCYVPELIFGHLLTGSNYDDNEKKTVGGRNGYGAKLTNIFSQRFAIELQDSKNGKRYKQTWTGNMGNMDKAKIASNKSSDFVKVTFLPDYKRFGMEDGIDDDLEALIYRRVYDLAGTMTGVKVWLNGEHLKINFKTYCELYAKSIANERGDAAVDGQKPVAKVEFDQQRHNGRLWQIGFTVSDGSFQQVSFVNNIATTSGGTHVNYIADQICEALGKELNKKKKGHSLKPSHFRNHIFIFINCLIDNPAFNSQTKEQLTTKMSAFGSKCILSDQFLKKVKASEAIANIMEFADRKADKMLAKSDGTKRSRISNDKLIDANFAGTRRGHECTLILTEGDSARGLAVAGRAVLDPDRIGVFPLRGKMLNVRDASLDQIMKNKEIENIKKFLGLKHKQDYKDAKGLRYGHLMIMADQDLDGSHIKGLLINFLEVQFPSLLRIDDFFQEFITPVVKVWQGSNPKKPQQLKTFFNLPQYETWKDVHKSDMRKWKHKYLKGLGSSSNEDAQIYFKNLDQHLKLFDVLQPDESQLFELAFSKKKADARKEWLGNFVPGTYLDATAMRKSYTDFVHKELILFSMADNMRSLPSMIDGLKPGQRKVIYAAFRRNLVSDQKVVELAGYISEVAAYHHGEQSLQQTIVGLAQTYVGSNNVNCLEPSGNFGSRLSGGSDAASARYIHTRLSPFARRVFSKLDEPNLEYQFDDGNTIEPKVYVPVLPMVLVNGADGIGTGWSTSIPNYHPMDIVKNLKRRMGRLDLEDPEEKPFVPMTPWFRGWKGVTESDGPNRFKFNGIIRQDEQNPNEIHVTELPIRMWTDDFKSKLEDILRAEKTPSFIKDYREFNDHSTVHFIIEMEDKHLAAALEEGLMEKFKLTKSIGITNLVAFNTRGQIQKYESPEEIMEEYYHYRLKMYAERKKYWLGVYHADFRKLKNQYRFVSEIIENKLVVSKKKKAVLVQELRDRKYEAFPPKDDKKAKPTDEDLAGEEAEEEETSNGARDYDYLLGMPIWSLTNERLEKLKNQIAAKKAEYDELDALSEKDLWIKDLDGFIEEWHTQLALDEEIATGIRRMGRRTSQKIGAGRGRRPKGDDDYQPDKKTKPKAPKVEKVETKTHQRFAEKFQAAAKPKPQTDLSDDDDFALLGKKAVVKEESEPPASVNGAASGRNKRAAATKSKYILSDDSDDDFMDLDKPEVKDESDHAVPDEVVEKPPAKRAAAKAKPLYMDESDGSESEEVVEKPARRVAAKAKPSYMDDEFGSESEDDQMLGDVGAMVKGIGAPATSSSNGGRLSLFAMSRPEAGDAPIPKMKTKASRSILDIDSHDDTNYEALAMSSPRKSTSKTDDLDDFLSDDDLPATTKPATKPQTAGSKAKAPLSVVPAPAKKRGRPAGAKNKAKDDDAPAPAPAPKAKAKAKTAVASLKSKPLILSPAAKAYAKKTAAKSKKVVSDDDDEDDLADAAPPSPVAAKPSRARPGRAAAAKAKPIYIDDDDEDDDSFVSAGSGGGGKRKRGKNDSDVFDMDEDSE</sequence>
<dbReference type="SUPFAM" id="SSF56719">
    <property type="entry name" value="Type II DNA topoisomerase"/>
    <property type="match status" value="1"/>
</dbReference>
<feature type="region of interest" description="Disordered" evidence="16">
    <location>
        <begin position="1282"/>
        <end position="1324"/>
    </location>
</feature>
<feature type="active site" description="O-(5'-phospho-DNA)-tyrosine intermediate" evidence="14">
    <location>
        <position position="892"/>
    </location>
</feature>
<dbReference type="GO" id="GO:0005634">
    <property type="term" value="C:nucleus"/>
    <property type="evidence" value="ECO:0007669"/>
    <property type="project" value="TreeGrafter"/>
</dbReference>
<dbReference type="GO" id="GO:0003677">
    <property type="term" value="F:DNA binding"/>
    <property type="evidence" value="ECO:0007669"/>
    <property type="project" value="UniProtKB-UniRule"/>
</dbReference>
<dbReference type="InterPro" id="IPR002205">
    <property type="entry name" value="Topo_IIA_dom_A"/>
</dbReference>
<dbReference type="GO" id="GO:0005524">
    <property type="term" value="F:ATP binding"/>
    <property type="evidence" value="ECO:0007669"/>
    <property type="project" value="UniProtKB-UniRule"/>
</dbReference>
<dbReference type="SUPFAM" id="SSF55874">
    <property type="entry name" value="ATPase domain of HSP90 chaperone/DNA topoisomerase II/histidine kinase"/>
    <property type="match status" value="1"/>
</dbReference>
<feature type="compositionally biased region" description="Acidic residues" evidence="16">
    <location>
        <begin position="1696"/>
        <end position="1705"/>
    </location>
</feature>
<dbReference type="PROSITE" id="PS50880">
    <property type="entry name" value="TOPRIM"/>
    <property type="match status" value="1"/>
</dbReference>
<proteinExistence type="inferred from homology"/>
<feature type="domain" description="Toprim" evidence="17">
    <location>
        <begin position="549"/>
        <end position="663"/>
    </location>
</feature>
<feature type="compositionally biased region" description="Acidic residues" evidence="16">
    <location>
        <begin position="1463"/>
        <end position="1474"/>
    </location>
</feature>
<feature type="compositionally biased region" description="Basic residues" evidence="16">
    <location>
        <begin position="71"/>
        <end position="82"/>
    </location>
</feature>
<organism evidence="19 20">
    <name type="scientific">Chaetomidium leptoderma</name>
    <dbReference type="NCBI Taxonomy" id="669021"/>
    <lineage>
        <taxon>Eukaryota</taxon>
        <taxon>Fungi</taxon>
        <taxon>Dikarya</taxon>
        <taxon>Ascomycota</taxon>
        <taxon>Pezizomycotina</taxon>
        <taxon>Sordariomycetes</taxon>
        <taxon>Sordariomycetidae</taxon>
        <taxon>Sordariales</taxon>
        <taxon>Chaetomiaceae</taxon>
        <taxon>Chaetomidium</taxon>
    </lineage>
</organism>
<dbReference type="InterPro" id="IPR014721">
    <property type="entry name" value="Ribsml_uS5_D2-typ_fold_subgr"/>
</dbReference>
<dbReference type="SMART" id="SM00387">
    <property type="entry name" value="HATPase_c"/>
    <property type="match status" value="1"/>
</dbReference>
<feature type="compositionally biased region" description="Low complexity" evidence="16">
    <location>
        <begin position="1565"/>
        <end position="1577"/>
    </location>
</feature>
<feature type="domain" description="Topo IIA-type catalytic" evidence="18">
    <location>
        <begin position="802"/>
        <end position="1258"/>
    </location>
</feature>
<dbReference type="FunFam" id="3.30.565.10:FF:000004">
    <property type="entry name" value="DNA topoisomerase 2"/>
    <property type="match status" value="1"/>
</dbReference>
<dbReference type="Gene3D" id="3.30.565.10">
    <property type="entry name" value="Histidine kinase-like ATPase, C-terminal domain"/>
    <property type="match status" value="1"/>
</dbReference>
<dbReference type="PROSITE" id="PS52040">
    <property type="entry name" value="TOPO_IIA"/>
    <property type="match status" value="1"/>
</dbReference>
<dbReference type="CDD" id="cd03365">
    <property type="entry name" value="TOPRIM_TopoIIA"/>
    <property type="match status" value="1"/>
</dbReference>
<evidence type="ECO:0000256" key="5">
    <source>
        <dbReference type="ARBA" id="ARBA00012895"/>
    </source>
</evidence>
<dbReference type="GO" id="GO:0006265">
    <property type="term" value="P:DNA topological change"/>
    <property type="evidence" value="ECO:0007669"/>
    <property type="project" value="UniProtKB-UniRule"/>
</dbReference>
<dbReference type="InterPro" id="IPR036890">
    <property type="entry name" value="HATPase_C_sf"/>
</dbReference>
<dbReference type="SMART" id="SM00433">
    <property type="entry name" value="TOP2c"/>
    <property type="match status" value="1"/>
</dbReference>
<dbReference type="Pfam" id="PF02518">
    <property type="entry name" value="HATPase_c"/>
    <property type="match status" value="1"/>
</dbReference>
<reference evidence="19" key="2">
    <citation type="submission" date="2023-05" db="EMBL/GenBank/DDBJ databases">
        <authorList>
            <consortium name="Lawrence Berkeley National Laboratory"/>
            <person name="Steindorff A."/>
            <person name="Hensen N."/>
            <person name="Bonometti L."/>
            <person name="Westerberg I."/>
            <person name="Brannstrom I.O."/>
            <person name="Guillou S."/>
            <person name="Cros-Aarteil S."/>
            <person name="Calhoun S."/>
            <person name="Haridas S."/>
            <person name="Kuo A."/>
            <person name="Mondo S."/>
            <person name="Pangilinan J."/>
            <person name="Riley R."/>
            <person name="Labutti K."/>
            <person name="Andreopoulos B."/>
            <person name="Lipzen A."/>
            <person name="Chen C."/>
            <person name="Yanf M."/>
            <person name="Daum C."/>
            <person name="Ng V."/>
            <person name="Clum A."/>
            <person name="Ohm R."/>
            <person name="Martin F."/>
            <person name="Silar P."/>
            <person name="Natvig D."/>
            <person name="Lalanne C."/>
            <person name="Gautier V."/>
            <person name="Ament-Velasquez S.L."/>
            <person name="Kruys A."/>
            <person name="Hutchinson M.I."/>
            <person name="Powell A.J."/>
            <person name="Barry K."/>
            <person name="Miller A.N."/>
            <person name="Grigoriev I.V."/>
            <person name="Debuchy R."/>
            <person name="Gladieux P."/>
            <person name="Thoren M.H."/>
            <person name="Johannesson H."/>
        </authorList>
    </citation>
    <scope>NUCLEOTIDE SEQUENCE</scope>
    <source>
        <strain evidence="19">CBS 538.74</strain>
    </source>
</reference>
<comment type="similarity">
    <text evidence="4 15">Belongs to the type II topoisomerase family.</text>
</comment>
<evidence type="ECO:0000259" key="17">
    <source>
        <dbReference type="PROSITE" id="PS50880"/>
    </source>
</evidence>
<dbReference type="InterPro" id="IPR050634">
    <property type="entry name" value="DNA_Topoisomerase_II"/>
</dbReference>
<evidence type="ECO:0000256" key="2">
    <source>
        <dbReference type="ARBA" id="ARBA00001913"/>
    </source>
</evidence>
<dbReference type="GO" id="GO:0000712">
    <property type="term" value="P:resolution of meiotic recombination intermediates"/>
    <property type="evidence" value="ECO:0007669"/>
    <property type="project" value="TreeGrafter"/>
</dbReference>
<feature type="region of interest" description="Disordered" evidence="16">
    <location>
        <begin position="1357"/>
        <end position="1474"/>
    </location>
</feature>
<dbReference type="InterPro" id="IPR034157">
    <property type="entry name" value="TOPRIM_TopoII"/>
</dbReference>
<evidence type="ECO:0000256" key="8">
    <source>
        <dbReference type="ARBA" id="ARBA00022741"/>
    </source>
</evidence>
<dbReference type="InterPro" id="IPR020568">
    <property type="entry name" value="Ribosomal_Su5_D2-typ_SF"/>
</dbReference>
<dbReference type="Gene3D" id="3.40.50.670">
    <property type="match status" value="1"/>
</dbReference>
<keyword evidence="13 14" id="KW-0413">Isomerase</keyword>
<dbReference type="Gene3D" id="3.30.1360.40">
    <property type="match status" value="1"/>
</dbReference>